<dbReference type="InterPro" id="IPR050723">
    <property type="entry name" value="CFA/CMAS"/>
</dbReference>
<dbReference type="EC" id="2.1.1.-" evidence="6"/>
<dbReference type="InterPro" id="IPR029063">
    <property type="entry name" value="SAM-dependent_MTases_sf"/>
</dbReference>
<comment type="caution">
    <text evidence="6">The sequence shown here is derived from an EMBL/GenBank/DDBJ whole genome shotgun (WGS) entry which is preliminary data.</text>
</comment>
<organism evidence="6 7">
    <name type="scientific">Saccharopolyspora cebuensis</name>
    <dbReference type="NCBI Taxonomy" id="418759"/>
    <lineage>
        <taxon>Bacteria</taxon>
        <taxon>Bacillati</taxon>
        <taxon>Actinomycetota</taxon>
        <taxon>Actinomycetes</taxon>
        <taxon>Pseudonocardiales</taxon>
        <taxon>Pseudonocardiaceae</taxon>
        <taxon>Saccharopolyspora</taxon>
    </lineage>
</organism>
<evidence type="ECO:0000313" key="6">
    <source>
        <dbReference type="EMBL" id="MEY8042213.1"/>
    </source>
</evidence>
<dbReference type="GO" id="GO:0032259">
    <property type="term" value="P:methylation"/>
    <property type="evidence" value="ECO:0007669"/>
    <property type="project" value="UniProtKB-KW"/>
</dbReference>
<keyword evidence="2 6" id="KW-0489">Methyltransferase</keyword>
<evidence type="ECO:0000313" key="7">
    <source>
        <dbReference type="Proteomes" id="UP001564626"/>
    </source>
</evidence>
<sequence length="279" mass="31317">MPEMSTALDDVDTAFLRAWTDQRATTSCGLWQDATDLGAAHTAKFARLADLAGVRSGARVLDVGCGSGGLLEYLAVRRDAVAVGVDRSARYCRDAASRSGVIDVECADYRDYAPAERFDAVVCAQLLEHTTRYSEARAGRHLERYRDFFQRLHDWTRRGAKLALEVLAMPDIRWSTPSPAQQRLIEGVGGHRCFVRPSDLGASCLGLWQPTHSVLLRDDAVRTHREWLRRLTGQREELHRRWGHDLVTGYERVLRHELDALHSGTAAVALLGFRRIDPR</sequence>
<dbReference type="Pfam" id="PF02353">
    <property type="entry name" value="CMAS"/>
    <property type="match status" value="1"/>
</dbReference>
<dbReference type="Proteomes" id="UP001564626">
    <property type="component" value="Unassembled WGS sequence"/>
</dbReference>
<dbReference type="PANTHER" id="PTHR43667">
    <property type="entry name" value="CYCLOPROPANE-FATTY-ACYL-PHOSPHOLIPID SYNTHASE"/>
    <property type="match status" value="1"/>
</dbReference>
<dbReference type="SUPFAM" id="SSF53335">
    <property type="entry name" value="S-adenosyl-L-methionine-dependent methyltransferases"/>
    <property type="match status" value="1"/>
</dbReference>
<keyword evidence="5" id="KW-0443">Lipid metabolism</keyword>
<evidence type="ECO:0000256" key="2">
    <source>
        <dbReference type="ARBA" id="ARBA00022603"/>
    </source>
</evidence>
<keyword evidence="4" id="KW-0949">S-adenosyl-L-methionine</keyword>
<evidence type="ECO:0000256" key="5">
    <source>
        <dbReference type="ARBA" id="ARBA00023098"/>
    </source>
</evidence>
<protein>
    <submittedName>
        <fullName evidence="6">Cyclopropane-fatty-acyl-phospholipid synthase family protein</fullName>
        <ecNumber evidence="6">2.1.1.-</ecNumber>
    </submittedName>
</protein>
<dbReference type="PANTHER" id="PTHR43667:SF1">
    <property type="entry name" value="CYCLOPROPANE-FATTY-ACYL-PHOSPHOLIPID SYNTHASE"/>
    <property type="match status" value="1"/>
</dbReference>
<accession>A0ABV4CNZ4</accession>
<name>A0ABV4CNZ4_9PSEU</name>
<proteinExistence type="inferred from homology"/>
<dbReference type="CDD" id="cd02440">
    <property type="entry name" value="AdoMet_MTases"/>
    <property type="match status" value="1"/>
</dbReference>
<dbReference type="RefSeq" id="WP_369775336.1">
    <property type="nucleotide sequence ID" value="NZ_JBGEHV010000051.1"/>
</dbReference>
<reference evidence="6 7" key="1">
    <citation type="submission" date="2024-08" db="EMBL/GenBank/DDBJ databases">
        <title>Genome mining of Saccharopolyspora cebuensis PGLac3 from Nigerian medicinal plant.</title>
        <authorList>
            <person name="Ezeobiora C.E."/>
            <person name="Igbokwe N.H."/>
            <person name="Amin D.H."/>
            <person name="Mendie U.E."/>
        </authorList>
    </citation>
    <scope>NUCLEOTIDE SEQUENCE [LARGE SCALE GENOMIC DNA]</scope>
    <source>
        <strain evidence="6 7">PGLac3</strain>
    </source>
</reference>
<evidence type="ECO:0000256" key="1">
    <source>
        <dbReference type="ARBA" id="ARBA00010815"/>
    </source>
</evidence>
<dbReference type="GO" id="GO:0008168">
    <property type="term" value="F:methyltransferase activity"/>
    <property type="evidence" value="ECO:0007669"/>
    <property type="project" value="UniProtKB-KW"/>
</dbReference>
<dbReference type="Gene3D" id="3.40.50.150">
    <property type="entry name" value="Vaccinia Virus protein VP39"/>
    <property type="match status" value="1"/>
</dbReference>
<gene>
    <name evidence="6" type="ORF">AB8O55_22600</name>
</gene>
<dbReference type="EMBL" id="JBGEHV010000051">
    <property type="protein sequence ID" value="MEY8042213.1"/>
    <property type="molecule type" value="Genomic_DNA"/>
</dbReference>
<evidence type="ECO:0000256" key="3">
    <source>
        <dbReference type="ARBA" id="ARBA00022679"/>
    </source>
</evidence>
<keyword evidence="7" id="KW-1185">Reference proteome</keyword>
<comment type="similarity">
    <text evidence="1">Belongs to the CFA/CMAS family.</text>
</comment>
<evidence type="ECO:0000256" key="4">
    <source>
        <dbReference type="ARBA" id="ARBA00022691"/>
    </source>
</evidence>
<keyword evidence="3 6" id="KW-0808">Transferase</keyword>